<comment type="caution">
    <text evidence="1">The sequence shown here is derived from an EMBL/GenBank/DDBJ whole genome shotgun (WGS) entry which is preliminary data.</text>
</comment>
<dbReference type="PANTHER" id="PTHR13333">
    <property type="entry name" value="M-AAA PROTEASE-INTERACTING PROTEIN 1, MITOCHONDRIAL"/>
    <property type="match status" value="1"/>
</dbReference>
<feature type="non-terminal residue" evidence="1">
    <location>
        <position position="249"/>
    </location>
</feature>
<evidence type="ECO:0008006" key="3">
    <source>
        <dbReference type="Google" id="ProtNLM"/>
    </source>
</evidence>
<evidence type="ECO:0000313" key="2">
    <source>
        <dbReference type="Proteomes" id="UP000037510"/>
    </source>
</evidence>
<dbReference type="GO" id="GO:0043022">
    <property type="term" value="F:ribosome binding"/>
    <property type="evidence" value="ECO:0007669"/>
    <property type="project" value="TreeGrafter"/>
</dbReference>
<sequence>MQTKCFSGRAPKIFIQPFQHAALFKPDPVNLFRQLEPPRQLDKIPKLLQNNTKAVNFLKGLPKSFMFRRKKHEDQEKKKKRVPKLVLIQNPFTWLMIKIDFRVLRKIWDSGFQENDFKFGTKQAISKVTNVISDGQYPELNGLLTKAARLSLMRELDRNWSDKQRTLLALKRDDIQISSPRKVYFIRIGDKKYCDVDMAFLALKWAPINSIEALIFTEIFARFHREYTPHCIPEWTIAYFKVTRFEVLK</sequence>
<evidence type="ECO:0000313" key="1">
    <source>
        <dbReference type="EMBL" id="KOB73374.1"/>
    </source>
</evidence>
<name>A0A0L7LD95_OPEBR</name>
<dbReference type="AlphaFoldDB" id="A0A0L7LD95"/>
<gene>
    <name evidence="1" type="ORF">OBRU01_10857</name>
</gene>
<accession>A0A0L7LD95</accession>
<reference evidence="1 2" key="1">
    <citation type="journal article" date="2015" name="Genome Biol. Evol.">
        <title>The genome of winter moth (Operophtera brumata) provides a genomic perspective on sexual dimorphism and phenology.</title>
        <authorList>
            <person name="Derks M.F."/>
            <person name="Smit S."/>
            <person name="Salis L."/>
            <person name="Schijlen E."/>
            <person name="Bossers A."/>
            <person name="Mateman C."/>
            <person name="Pijl A.S."/>
            <person name="de Ridder D."/>
            <person name="Groenen M.A."/>
            <person name="Visser M.E."/>
            <person name="Megens H.J."/>
        </authorList>
    </citation>
    <scope>NUCLEOTIDE SEQUENCE [LARGE SCALE GENOMIC DNA]</scope>
    <source>
        <strain evidence="1">WM2013NL</strain>
        <tissue evidence="1">Head and thorax</tissue>
    </source>
</reference>
<proteinExistence type="predicted"/>
<dbReference type="PANTHER" id="PTHR13333:SF5">
    <property type="entry name" value="M-AAA PROTEASE-INTERACTING PROTEIN 1, MITOCHONDRIAL"/>
    <property type="match status" value="1"/>
</dbReference>
<dbReference type="Proteomes" id="UP000037510">
    <property type="component" value="Unassembled WGS sequence"/>
</dbReference>
<dbReference type="GO" id="GO:0005743">
    <property type="term" value="C:mitochondrial inner membrane"/>
    <property type="evidence" value="ECO:0007669"/>
    <property type="project" value="TreeGrafter"/>
</dbReference>
<dbReference type="GO" id="GO:0032979">
    <property type="term" value="P:protein insertion into mitochondrial inner membrane from matrix"/>
    <property type="evidence" value="ECO:0007669"/>
    <property type="project" value="TreeGrafter"/>
</dbReference>
<keyword evidence="2" id="KW-1185">Reference proteome</keyword>
<protein>
    <recommendedName>
        <fullName evidence="3">M-AAA protease-interacting protein 1, mitochondrial</fullName>
    </recommendedName>
</protein>
<dbReference type="EMBL" id="JTDY01001609">
    <property type="protein sequence ID" value="KOB73374.1"/>
    <property type="molecule type" value="Genomic_DNA"/>
</dbReference>
<organism evidence="1 2">
    <name type="scientific">Operophtera brumata</name>
    <name type="common">Winter moth</name>
    <name type="synonym">Phalaena brumata</name>
    <dbReference type="NCBI Taxonomy" id="104452"/>
    <lineage>
        <taxon>Eukaryota</taxon>
        <taxon>Metazoa</taxon>
        <taxon>Ecdysozoa</taxon>
        <taxon>Arthropoda</taxon>
        <taxon>Hexapoda</taxon>
        <taxon>Insecta</taxon>
        <taxon>Pterygota</taxon>
        <taxon>Neoptera</taxon>
        <taxon>Endopterygota</taxon>
        <taxon>Lepidoptera</taxon>
        <taxon>Glossata</taxon>
        <taxon>Ditrysia</taxon>
        <taxon>Geometroidea</taxon>
        <taxon>Geometridae</taxon>
        <taxon>Larentiinae</taxon>
        <taxon>Operophtera</taxon>
    </lineage>
</organism>